<dbReference type="PANTHER" id="PTHR39188:SF3">
    <property type="entry name" value="STAGE IV SPORULATION PROTEIN FB"/>
    <property type="match status" value="1"/>
</dbReference>
<keyword evidence="8" id="KW-0862">Zinc</keyword>
<comment type="similarity">
    <text evidence="3">Belongs to the peptidase M50B family.</text>
</comment>
<evidence type="ECO:0000256" key="8">
    <source>
        <dbReference type="ARBA" id="ARBA00022833"/>
    </source>
</evidence>
<feature type="transmembrane region" description="Helical" evidence="13">
    <location>
        <begin position="179"/>
        <end position="201"/>
    </location>
</feature>
<evidence type="ECO:0000259" key="14">
    <source>
        <dbReference type="Pfam" id="PF02163"/>
    </source>
</evidence>
<keyword evidence="4 15" id="KW-0645">Protease</keyword>
<evidence type="ECO:0000256" key="1">
    <source>
        <dbReference type="ARBA" id="ARBA00001947"/>
    </source>
</evidence>
<keyword evidence="10" id="KW-0482">Metalloprotease</keyword>
<keyword evidence="6" id="KW-0479">Metal-binding</keyword>
<sequence>MDPSSSTPPPGWLPPAAPAQAPVPAHAPAAATATAPDPFGSAPVPWWRRLRSAIVAAGLLILKFGKIALLAIPKLKILTTSGSMLVSIAAYSLIWGWQFAIGFVILLFVHEMGHVIQLRREGIEASAPVFIPFMGALVWAKSLGDNALAEARVGLAGPVLGSIGAAACIPLADATGNDMFRALAFTGFFLNLFNLLPVVPLDGGRAMAAMSPWMWYLGFFGIVLAVFLAPNPIIILIAVFGGLETYRRHKALKEGGSEVRAYYKVRPRDRLIVAVVYLGLIALLVWGMDATHVARTFSDV</sequence>
<evidence type="ECO:0000256" key="3">
    <source>
        <dbReference type="ARBA" id="ARBA00007931"/>
    </source>
</evidence>
<evidence type="ECO:0000256" key="4">
    <source>
        <dbReference type="ARBA" id="ARBA00022670"/>
    </source>
</evidence>
<evidence type="ECO:0000313" key="16">
    <source>
        <dbReference type="Proteomes" id="UP001056035"/>
    </source>
</evidence>
<feature type="transmembrane region" description="Helical" evidence="13">
    <location>
        <begin position="53"/>
        <end position="72"/>
    </location>
</feature>
<keyword evidence="9 13" id="KW-1133">Transmembrane helix</keyword>
<feature type="transmembrane region" description="Helical" evidence="13">
    <location>
        <begin position="271"/>
        <end position="288"/>
    </location>
</feature>
<evidence type="ECO:0000256" key="7">
    <source>
        <dbReference type="ARBA" id="ARBA00022801"/>
    </source>
</evidence>
<evidence type="ECO:0000256" key="9">
    <source>
        <dbReference type="ARBA" id="ARBA00022989"/>
    </source>
</evidence>
<feature type="compositionally biased region" description="Pro residues" evidence="12">
    <location>
        <begin position="1"/>
        <end position="17"/>
    </location>
</feature>
<keyword evidence="16" id="KW-1185">Reference proteome</keyword>
<evidence type="ECO:0000256" key="13">
    <source>
        <dbReference type="SAM" id="Phobius"/>
    </source>
</evidence>
<dbReference type="RefSeq" id="WP_254572554.1">
    <property type="nucleotide sequence ID" value="NZ_CP098502.1"/>
</dbReference>
<comment type="cofactor">
    <cofactor evidence="1">
        <name>Zn(2+)</name>
        <dbReference type="ChEBI" id="CHEBI:29105"/>
    </cofactor>
</comment>
<evidence type="ECO:0000256" key="6">
    <source>
        <dbReference type="ARBA" id="ARBA00022723"/>
    </source>
</evidence>
<evidence type="ECO:0000313" key="15">
    <source>
        <dbReference type="EMBL" id="UTI65876.1"/>
    </source>
</evidence>
<dbReference type="InterPro" id="IPR008915">
    <property type="entry name" value="Peptidase_M50"/>
</dbReference>
<proteinExistence type="inferred from homology"/>
<dbReference type="PANTHER" id="PTHR39188">
    <property type="entry name" value="MEMBRANE-ASSOCIATED ZINC METALLOPROTEASE M50B"/>
    <property type="match status" value="1"/>
</dbReference>
<protein>
    <submittedName>
        <fullName evidence="15">Site-2 protease family protein</fullName>
    </submittedName>
</protein>
<evidence type="ECO:0000256" key="5">
    <source>
        <dbReference type="ARBA" id="ARBA00022692"/>
    </source>
</evidence>
<feature type="transmembrane region" description="Helical" evidence="13">
    <location>
        <begin position="84"/>
        <end position="109"/>
    </location>
</feature>
<keyword evidence="11 13" id="KW-0472">Membrane</keyword>
<reference evidence="15 16" key="1">
    <citation type="submission" date="2022-06" db="EMBL/GenBank/DDBJ databases">
        <title>Paraconexibacter antarcticus.</title>
        <authorList>
            <person name="Kim C.S."/>
        </authorList>
    </citation>
    <scope>NUCLEOTIDE SEQUENCE [LARGE SCALE GENOMIC DNA]</scope>
    <source>
        <strain evidence="15 16">02-257</strain>
    </source>
</reference>
<keyword evidence="7" id="KW-0378">Hydrolase</keyword>
<evidence type="ECO:0000256" key="12">
    <source>
        <dbReference type="SAM" id="MobiDB-lite"/>
    </source>
</evidence>
<gene>
    <name evidence="15" type="ORF">NBH00_06575</name>
</gene>
<keyword evidence="5 13" id="KW-0812">Transmembrane</keyword>
<dbReference type="Pfam" id="PF02163">
    <property type="entry name" value="Peptidase_M50"/>
    <property type="match status" value="1"/>
</dbReference>
<feature type="transmembrane region" description="Helical" evidence="13">
    <location>
        <begin position="213"/>
        <end position="243"/>
    </location>
</feature>
<evidence type="ECO:0000256" key="10">
    <source>
        <dbReference type="ARBA" id="ARBA00023049"/>
    </source>
</evidence>
<accession>A0ABY5DW38</accession>
<dbReference type="EMBL" id="CP098502">
    <property type="protein sequence ID" value="UTI65876.1"/>
    <property type="molecule type" value="Genomic_DNA"/>
</dbReference>
<name>A0ABY5DW38_9ACTN</name>
<organism evidence="15 16">
    <name type="scientific">Paraconexibacter antarcticus</name>
    <dbReference type="NCBI Taxonomy" id="2949664"/>
    <lineage>
        <taxon>Bacteria</taxon>
        <taxon>Bacillati</taxon>
        <taxon>Actinomycetota</taxon>
        <taxon>Thermoleophilia</taxon>
        <taxon>Solirubrobacterales</taxon>
        <taxon>Paraconexibacteraceae</taxon>
        <taxon>Paraconexibacter</taxon>
    </lineage>
</organism>
<feature type="region of interest" description="Disordered" evidence="12">
    <location>
        <begin position="1"/>
        <end position="22"/>
    </location>
</feature>
<feature type="transmembrane region" description="Helical" evidence="13">
    <location>
        <begin position="121"/>
        <end position="140"/>
    </location>
</feature>
<dbReference type="CDD" id="cd06160">
    <property type="entry name" value="S2P-M50_like_2"/>
    <property type="match status" value="1"/>
</dbReference>
<dbReference type="GO" id="GO:0008233">
    <property type="term" value="F:peptidase activity"/>
    <property type="evidence" value="ECO:0007669"/>
    <property type="project" value="UniProtKB-KW"/>
</dbReference>
<feature type="transmembrane region" description="Helical" evidence="13">
    <location>
        <begin position="152"/>
        <end position="172"/>
    </location>
</feature>
<evidence type="ECO:0000256" key="2">
    <source>
        <dbReference type="ARBA" id="ARBA00004141"/>
    </source>
</evidence>
<dbReference type="Proteomes" id="UP001056035">
    <property type="component" value="Chromosome"/>
</dbReference>
<feature type="domain" description="Peptidase M50" evidence="14">
    <location>
        <begin position="99"/>
        <end position="169"/>
    </location>
</feature>
<dbReference type="GO" id="GO:0006508">
    <property type="term" value="P:proteolysis"/>
    <property type="evidence" value="ECO:0007669"/>
    <property type="project" value="UniProtKB-KW"/>
</dbReference>
<evidence type="ECO:0000256" key="11">
    <source>
        <dbReference type="ARBA" id="ARBA00023136"/>
    </source>
</evidence>
<comment type="subcellular location">
    <subcellularLocation>
        <location evidence="2">Membrane</location>
        <topology evidence="2">Multi-pass membrane protein</topology>
    </subcellularLocation>
</comment>